<reference evidence="9 11" key="1">
    <citation type="journal article" date="2011" name="Nature">
        <title>The Medicago genome provides insight into the evolution of rhizobial symbioses.</title>
        <authorList>
            <person name="Young N.D."/>
            <person name="Debelle F."/>
            <person name="Oldroyd G.E."/>
            <person name="Geurts R."/>
            <person name="Cannon S.B."/>
            <person name="Udvardi M.K."/>
            <person name="Benedito V.A."/>
            <person name="Mayer K.F."/>
            <person name="Gouzy J."/>
            <person name="Schoof H."/>
            <person name="Van de Peer Y."/>
            <person name="Proost S."/>
            <person name="Cook D.R."/>
            <person name="Meyers B.C."/>
            <person name="Spannagl M."/>
            <person name="Cheung F."/>
            <person name="De Mita S."/>
            <person name="Krishnakumar V."/>
            <person name="Gundlach H."/>
            <person name="Zhou S."/>
            <person name="Mudge J."/>
            <person name="Bharti A.K."/>
            <person name="Murray J.D."/>
            <person name="Naoumkina M.A."/>
            <person name="Rosen B."/>
            <person name="Silverstein K.A."/>
            <person name="Tang H."/>
            <person name="Rombauts S."/>
            <person name="Zhao P.X."/>
            <person name="Zhou P."/>
            <person name="Barbe V."/>
            <person name="Bardou P."/>
            <person name="Bechner M."/>
            <person name="Bellec A."/>
            <person name="Berger A."/>
            <person name="Berges H."/>
            <person name="Bidwell S."/>
            <person name="Bisseling T."/>
            <person name="Choisne N."/>
            <person name="Couloux A."/>
            <person name="Denny R."/>
            <person name="Deshpande S."/>
            <person name="Dai X."/>
            <person name="Doyle J.J."/>
            <person name="Dudez A.M."/>
            <person name="Farmer A.D."/>
            <person name="Fouteau S."/>
            <person name="Franken C."/>
            <person name="Gibelin C."/>
            <person name="Gish J."/>
            <person name="Goldstein S."/>
            <person name="Gonzalez A.J."/>
            <person name="Green P.J."/>
            <person name="Hallab A."/>
            <person name="Hartog M."/>
            <person name="Hua A."/>
            <person name="Humphray S.J."/>
            <person name="Jeong D.H."/>
            <person name="Jing Y."/>
            <person name="Jocker A."/>
            <person name="Kenton S.M."/>
            <person name="Kim D.J."/>
            <person name="Klee K."/>
            <person name="Lai H."/>
            <person name="Lang C."/>
            <person name="Lin S."/>
            <person name="Macmil S.L."/>
            <person name="Magdelenat G."/>
            <person name="Matthews L."/>
            <person name="McCorrison J."/>
            <person name="Monaghan E.L."/>
            <person name="Mun J.H."/>
            <person name="Najar F.Z."/>
            <person name="Nicholson C."/>
            <person name="Noirot C."/>
            <person name="O'Bleness M."/>
            <person name="Paule C.R."/>
            <person name="Poulain J."/>
            <person name="Prion F."/>
            <person name="Qin B."/>
            <person name="Qu C."/>
            <person name="Retzel E.F."/>
            <person name="Riddle C."/>
            <person name="Sallet E."/>
            <person name="Samain S."/>
            <person name="Samson N."/>
            <person name="Sanders I."/>
            <person name="Saurat O."/>
            <person name="Scarpelli C."/>
            <person name="Schiex T."/>
            <person name="Segurens B."/>
            <person name="Severin A.J."/>
            <person name="Sherrier D.J."/>
            <person name="Shi R."/>
            <person name="Sims S."/>
            <person name="Singer S.R."/>
            <person name="Sinharoy S."/>
            <person name="Sterck L."/>
            <person name="Viollet A."/>
            <person name="Wang B.B."/>
            <person name="Wang K."/>
            <person name="Wang M."/>
            <person name="Wang X."/>
            <person name="Warfsmann J."/>
            <person name="Weissenbach J."/>
            <person name="White D.D."/>
            <person name="White J.D."/>
            <person name="Wiley G.B."/>
            <person name="Wincker P."/>
            <person name="Xing Y."/>
            <person name="Yang L."/>
            <person name="Yao Z."/>
            <person name="Ying F."/>
            <person name="Zhai J."/>
            <person name="Zhou L."/>
            <person name="Zuber A."/>
            <person name="Denarie J."/>
            <person name="Dixon R.A."/>
            <person name="May G.D."/>
            <person name="Schwartz D.C."/>
            <person name="Rogers J."/>
            <person name="Quetier F."/>
            <person name="Town C.D."/>
            <person name="Roe B.A."/>
        </authorList>
    </citation>
    <scope>NUCLEOTIDE SEQUENCE [LARGE SCALE GENOMIC DNA]</scope>
    <source>
        <strain evidence="9">A17</strain>
        <strain evidence="10 11">cv. Jemalong A17</strain>
    </source>
</reference>
<dbReference type="GO" id="GO:0006431">
    <property type="term" value="P:methionyl-tRNA aminoacylation"/>
    <property type="evidence" value="ECO:0000318"/>
    <property type="project" value="GO_Central"/>
</dbReference>
<dbReference type="EnsemblPlants" id="AES59334">
    <property type="protein sequence ID" value="AES59334"/>
    <property type="gene ID" value="MTR_1g018280"/>
</dbReference>
<feature type="domain" description="Methionyl/Leucyl tRNA synthetase" evidence="8">
    <location>
        <begin position="218"/>
        <end position="325"/>
    </location>
</feature>
<evidence type="ECO:0000256" key="2">
    <source>
        <dbReference type="ARBA" id="ARBA00022598"/>
    </source>
</evidence>
<keyword evidence="5 7" id="KW-0648">Protein biosynthesis</keyword>
<keyword evidence="11" id="KW-1185">Reference proteome</keyword>
<reference evidence="9 11" key="2">
    <citation type="journal article" date="2014" name="BMC Genomics">
        <title>An improved genome release (version Mt4.0) for the model legume Medicago truncatula.</title>
        <authorList>
            <person name="Tang H."/>
            <person name="Krishnakumar V."/>
            <person name="Bidwell S."/>
            <person name="Rosen B."/>
            <person name="Chan A."/>
            <person name="Zhou S."/>
            <person name="Gentzbittel L."/>
            <person name="Childs K.L."/>
            <person name="Yandell M."/>
            <person name="Gundlach H."/>
            <person name="Mayer K.F."/>
            <person name="Schwartz D.C."/>
            <person name="Town C.D."/>
        </authorList>
    </citation>
    <scope>GENOME REANNOTATION</scope>
    <source>
        <strain evidence="9">A17</strain>
        <strain evidence="10 11">cv. Jemalong A17</strain>
    </source>
</reference>
<protein>
    <recommendedName>
        <fullName evidence="1">methionine--tRNA ligase</fullName>
        <ecNumber evidence="1">6.1.1.10</ecNumber>
    </recommendedName>
</protein>
<dbReference type="InterPro" id="IPR023457">
    <property type="entry name" value="Met-tRNA_synth_2"/>
</dbReference>
<dbReference type="InterPro" id="IPR014729">
    <property type="entry name" value="Rossmann-like_a/b/a_fold"/>
</dbReference>
<dbReference type="HOGENOM" id="CLU_009710_9_2_1"/>
<dbReference type="PRINTS" id="PR01041">
    <property type="entry name" value="TRNASYNTHMET"/>
</dbReference>
<evidence type="ECO:0000256" key="3">
    <source>
        <dbReference type="ARBA" id="ARBA00022741"/>
    </source>
</evidence>
<evidence type="ECO:0000313" key="11">
    <source>
        <dbReference type="Proteomes" id="UP000002051"/>
    </source>
</evidence>
<evidence type="ECO:0000256" key="5">
    <source>
        <dbReference type="ARBA" id="ARBA00022917"/>
    </source>
</evidence>
<dbReference type="Gene3D" id="1.10.730.10">
    <property type="entry name" value="Isoleucyl-tRNA Synthetase, Domain 1"/>
    <property type="match status" value="1"/>
</dbReference>
<keyword evidence="3 7" id="KW-0547">Nucleotide-binding</keyword>
<evidence type="ECO:0000313" key="10">
    <source>
        <dbReference type="EnsemblPlants" id="AES59334"/>
    </source>
</evidence>
<accession>G7ICD3</accession>
<accession>A0A0C3UJP7</accession>
<keyword evidence="4 7" id="KW-0067">ATP-binding</keyword>
<dbReference type="PANTHER" id="PTHR43326:SF1">
    <property type="entry name" value="METHIONINE--TRNA LIGASE, MITOCHONDRIAL"/>
    <property type="match status" value="1"/>
</dbReference>
<evidence type="ECO:0000256" key="7">
    <source>
        <dbReference type="RuleBase" id="RU363039"/>
    </source>
</evidence>
<comment type="similarity">
    <text evidence="7">Belongs to the class-I aminoacyl-tRNA synthetase family.</text>
</comment>
<dbReference type="GO" id="GO:0005739">
    <property type="term" value="C:mitochondrion"/>
    <property type="evidence" value="ECO:0000318"/>
    <property type="project" value="GO_Central"/>
</dbReference>
<evidence type="ECO:0000256" key="4">
    <source>
        <dbReference type="ARBA" id="ARBA00022840"/>
    </source>
</evidence>
<dbReference type="SUPFAM" id="SSF47323">
    <property type="entry name" value="Anticodon-binding domain of a subclass of class I aminoacyl-tRNA synthetases"/>
    <property type="match status" value="1"/>
</dbReference>
<dbReference type="Proteomes" id="UP000002051">
    <property type="component" value="Unassembled WGS sequence"/>
</dbReference>
<dbReference type="EC" id="6.1.1.10" evidence="1"/>
<sequence>MGMKWGYPNPSRMRFNFSSPLDMGRVMGKYMRIGYRDGEGKTRPHPTPLQCLLSPEPKRLLGKKVIFITGTDEHGEKIATAATVQGSTPTDHCNLISQAYKTLWNDLDISYDKFIRTTDSKHVAVVKEFYSRVLANGDIYRADYEGIYSVSCEEYKDEKELLENNCCPIHLKPCVSRKEDNYFFALSKYQNYISALADDQVQEQPDLLNTVSSSWPATLHLIGKDILRFHAVYWPAMLMSAGLSLPKIVYGHGFLTKDGMKMGKSLGNTLEPNDLVSKFGTDAVRYFFLREVEFGNDGDYSEERFINIVNAHLPNTIGNLLNRTLGLLKKNCQSTLAVDSTTAAEGNGFKDNVARLVDKAHMHYENLSLTSACEAVLEIGNAGNSYMDERAPWSLFKQGGTASEAAAKRDTKWGGLEGGQVMAQPQPVFARIEVEDKGVAVGKKTLKSKGKSKQAQEVVGA</sequence>
<evidence type="ECO:0000256" key="6">
    <source>
        <dbReference type="ARBA" id="ARBA00023146"/>
    </source>
</evidence>
<dbReference type="InterPro" id="IPR033911">
    <property type="entry name" value="MetRS_core"/>
</dbReference>
<feature type="domain" description="Methionyl/Leucyl tRNA synthetase" evidence="8">
    <location>
        <begin position="58"/>
        <end position="166"/>
    </location>
</feature>
<organism evidence="9 11">
    <name type="scientific">Medicago truncatula</name>
    <name type="common">Barrel medic</name>
    <name type="synonym">Medicago tribuloides</name>
    <dbReference type="NCBI Taxonomy" id="3880"/>
    <lineage>
        <taxon>Eukaryota</taxon>
        <taxon>Viridiplantae</taxon>
        <taxon>Streptophyta</taxon>
        <taxon>Embryophyta</taxon>
        <taxon>Tracheophyta</taxon>
        <taxon>Spermatophyta</taxon>
        <taxon>Magnoliopsida</taxon>
        <taxon>eudicotyledons</taxon>
        <taxon>Gunneridae</taxon>
        <taxon>Pentapetalae</taxon>
        <taxon>rosids</taxon>
        <taxon>fabids</taxon>
        <taxon>Fabales</taxon>
        <taxon>Fabaceae</taxon>
        <taxon>Papilionoideae</taxon>
        <taxon>50 kb inversion clade</taxon>
        <taxon>NPAAA clade</taxon>
        <taxon>Hologalegina</taxon>
        <taxon>IRL clade</taxon>
        <taxon>Trifolieae</taxon>
        <taxon>Medicago</taxon>
    </lineage>
</organism>
<dbReference type="EMBL" id="CM001217">
    <property type="protein sequence ID" value="AES59334.2"/>
    <property type="molecule type" value="Genomic_DNA"/>
</dbReference>
<name>G7ICD3_MEDTR</name>
<evidence type="ECO:0000313" key="9">
    <source>
        <dbReference type="EMBL" id="AES59334.2"/>
    </source>
</evidence>
<gene>
    <name evidence="9" type="ordered locus">MTR_1g018280</name>
</gene>
<dbReference type="GO" id="GO:0005524">
    <property type="term" value="F:ATP binding"/>
    <property type="evidence" value="ECO:0007669"/>
    <property type="project" value="UniProtKB-KW"/>
</dbReference>
<dbReference type="PANTHER" id="PTHR43326">
    <property type="entry name" value="METHIONYL-TRNA SYNTHETASE"/>
    <property type="match status" value="1"/>
</dbReference>
<evidence type="ECO:0000256" key="1">
    <source>
        <dbReference type="ARBA" id="ARBA00012838"/>
    </source>
</evidence>
<dbReference type="PaxDb" id="3880-AES59335"/>
<dbReference type="SUPFAM" id="SSF52374">
    <property type="entry name" value="Nucleotidylyl transferase"/>
    <property type="match status" value="1"/>
</dbReference>
<dbReference type="Gene3D" id="3.40.50.620">
    <property type="entry name" value="HUPs"/>
    <property type="match status" value="2"/>
</dbReference>
<dbReference type="GO" id="GO:0004825">
    <property type="term" value="F:methionine-tRNA ligase activity"/>
    <property type="evidence" value="ECO:0000318"/>
    <property type="project" value="GO_Central"/>
</dbReference>
<dbReference type="STRING" id="3880.G7ICD3"/>
<dbReference type="Pfam" id="PF09334">
    <property type="entry name" value="tRNA-synt_1g"/>
    <property type="match status" value="2"/>
</dbReference>
<dbReference type="AlphaFoldDB" id="G7ICD3"/>
<dbReference type="InterPro" id="IPR015413">
    <property type="entry name" value="Methionyl/Leucyl_tRNA_Synth"/>
</dbReference>
<evidence type="ECO:0000259" key="8">
    <source>
        <dbReference type="Pfam" id="PF09334"/>
    </source>
</evidence>
<dbReference type="InterPro" id="IPR009080">
    <property type="entry name" value="tRNAsynth_Ia_anticodon-bd"/>
</dbReference>
<keyword evidence="2 7" id="KW-0436">Ligase</keyword>
<proteinExistence type="inferred from homology"/>
<reference evidence="10" key="3">
    <citation type="submission" date="2015-04" db="UniProtKB">
        <authorList>
            <consortium name="EnsemblPlants"/>
        </authorList>
    </citation>
    <scope>IDENTIFICATION</scope>
    <source>
        <strain evidence="10">cv. Jemalong A17</strain>
    </source>
</reference>
<keyword evidence="6 7" id="KW-0030">Aminoacyl-tRNA synthetase</keyword>